<evidence type="ECO:0000313" key="1">
    <source>
        <dbReference type="EMBL" id="GAD53899.1"/>
    </source>
</evidence>
<protein>
    <submittedName>
        <fullName evidence="1">Uncharacterized protein</fullName>
    </submittedName>
</protein>
<dbReference type="Proteomes" id="UP000016986">
    <property type="component" value="Unassembled WGS sequence"/>
</dbReference>
<sequence length="88" mass="9847">MTVVGEQSLVAGCRDGDTLRISERERCIDGFVSELNFGLGWRVDLQPAAAIGFNRIYPLDEPIAGYLVTVEFIKHRGNRPDLLEKRGK</sequence>
<keyword evidence="2" id="KW-1185">Reference proteome</keyword>
<name>U3A8B4_9EURY</name>
<proteinExistence type="predicted"/>
<dbReference type="AlphaFoldDB" id="U3A8B4"/>
<dbReference type="EMBL" id="BATA01000125">
    <property type="protein sequence ID" value="GAD53899.1"/>
    <property type="molecule type" value="Genomic_DNA"/>
</dbReference>
<accession>U3A8B4</accession>
<evidence type="ECO:0000313" key="2">
    <source>
        <dbReference type="Proteomes" id="UP000016986"/>
    </source>
</evidence>
<reference evidence="1 2" key="1">
    <citation type="submission" date="2013-09" db="EMBL/GenBank/DDBJ databases">
        <title>Whole genome sequencing of Halarchaeum acidiphilum strain MH1-52-1.</title>
        <authorList>
            <person name="Shimane Y."/>
            <person name="Minegishi H."/>
            <person name="Nishi S."/>
            <person name="Echigo A."/>
            <person name="Shuto A."/>
            <person name="Konishi M."/>
            <person name="Ito T."/>
            <person name="Ohkuma M."/>
            <person name="Ohta Y."/>
            <person name="Nagano Y."/>
            <person name="Tsubouchi T."/>
            <person name="Mori K."/>
            <person name="Usui K."/>
            <person name="Kamekura M."/>
            <person name="Usami R."/>
            <person name="Takaki Y."/>
            <person name="Hatada Y."/>
        </authorList>
    </citation>
    <scope>NUCLEOTIDE SEQUENCE [LARGE SCALE GENOMIC DNA]</scope>
    <source>
        <strain evidence="1 2">JCM 16109</strain>
    </source>
</reference>
<gene>
    <name evidence="1" type="ORF">MBEHAL_2659</name>
</gene>
<organism evidence="1 2">
    <name type="scientific">Halarchaeum acidiphilum MH1-52-1</name>
    <dbReference type="NCBI Taxonomy" id="1261545"/>
    <lineage>
        <taxon>Archaea</taxon>
        <taxon>Methanobacteriati</taxon>
        <taxon>Methanobacteriota</taxon>
        <taxon>Stenosarchaea group</taxon>
        <taxon>Halobacteria</taxon>
        <taxon>Halobacteriales</taxon>
        <taxon>Halobacteriaceae</taxon>
    </lineage>
</organism>
<comment type="caution">
    <text evidence="1">The sequence shown here is derived from an EMBL/GenBank/DDBJ whole genome shotgun (WGS) entry which is preliminary data.</text>
</comment>